<dbReference type="Proteomes" id="UP000253961">
    <property type="component" value="Unassembled WGS sequence"/>
</dbReference>
<feature type="transmembrane region" description="Helical" evidence="1">
    <location>
        <begin position="36"/>
        <end position="57"/>
    </location>
</feature>
<organism evidence="2 3">
    <name type="scientific">Pedobacter chinensis</name>
    <dbReference type="NCBI Taxonomy" id="2282421"/>
    <lineage>
        <taxon>Bacteria</taxon>
        <taxon>Pseudomonadati</taxon>
        <taxon>Bacteroidota</taxon>
        <taxon>Sphingobacteriia</taxon>
        <taxon>Sphingobacteriales</taxon>
        <taxon>Sphingobacteriaceae</taxon>
        <taxon>Pedobacter</taxon>
    </lineage>
</organism>
<dbReference type="OrthoDB" id="769853at2"/>
<evidence type="ECO:0000256" key="1">
    <source>
        <dbReference type="SAM" id="Phobius"/>
    </source>
</evidence>
<evidence type="ECO:0000313" key="2">
    <source>
        <dbReference type="EMBL" id="RDC55524.1"/>
    </source>
</evidence>
<dbReference type="EMBL" id="QPKV01000006">
    <property type="protein sequence ID" value="RDC55524.1"/>
    <property type="molecule type" value="Genomic_DNA"/>
</dbReference>
<accession>A0A369PSN6</accession>
<dbReference type="AlphaFoldDB" id="A0A369PSN6"/>
<name>A0A369PSN6_9SPHI</name>
<evidence type="ECO:0000313" key="3">
    <source>
        <dbReference type="Proteomes" id="UP000253961"/>
    </source>
</evidence>
<keyword evidence="1" id="KW-1133">Transmembrane helix</keyword>
<keyword evidence="1" id="KW-0472">Membrane</keyword>
<sequence>MKLRITPLNIVGAASLALVAVNLFSAKTNAPKQIDVNGFYILILGCLIVVTFITDLIFRFTLKDIKRIWIVELVFIFIATILMVILQKVA</sequence>
<reference evidence="2 3" key="1">
    <citation type="submission" date="2018-07" db="EMBL/GenBank/DDBJ databases">
        <title>Pedobacter sp. nov., isolated from soil.</title>
        <authorList>
            <person name="Zhou L.Y."/>
            <person name="Du Z.J."/>
        </authorList>
    </citation>
    <scope>NUCLEOTIDE SEQUENCE [LARGE SCALE GENOMIC DNA]</scope>
    <source>
        <strain evidence="2 3">JDX94</strain>
    </source>
</reference>
<proteinExistence type="predicted"/>
<feature type="transmembrane region" description="Helical" evidence="1">
    <location>
        <begin position="69"/>
        <end position="86"/>
    </location>
</feature>
<comment type="caution">
    <text evidence="2">The sequence shown here is derived from an EMBL/GenBank/DDBJ whole genome shotgun (WGS) entry which is preliminary data.</text>
</comment>
<keyword evidence="1" id="KW-0812">Transmembrane</keyword>
<keyword evidence="3" id="KW-1185">Reference proteome</keyword>
<gene>
    <name evidence="2" type="ORF">DU508_14650</name>
</gene>
<protein>
    <submittedName>
        <fullName evidence="2">Uncharacterized protein</fullName>
    </submittedName>
</protein>
<dbReference type="RefSeq" id="WP_115403565.1">
    <property type="nucleotide sequence ID" value="NZ_QPKV01000006.1"/>
</dbReference>